<proteinExistence type="predicted"/>
<comment type="caution">
    <text evidence="2">The sequence shown here is derived from an EMBL/GenBank/DDBJ whole genome shotgun (WGS) entry which is preliminary data.</text>
</comment>
<protein>
    <submittedName>
        <fullName evidence="2">Uncharacterized protein</fullName>
    </submittedName>
</protein>
<dbReference type="EMBL" id="JAINVV010000009">
    <property type="protein sequence ID" value="MBY8824512.1"/>
    <property type="molecule type" value="Genomic_DNA"/>
</dbReference>
<organism evidence="2 3">
    <name type="scientific">Sphingomonas colocasiae</name>
    <dbReference type="NCBI Taxonomy" id="1848973"/>
    <lineage>
        <taxon>Bacteria</taxon>
        <taxon>Pseudomonadati</taxon>
        <taxon>Pseudomonadota</taxon>
        <taxon>Alphaproteobacteria</taxon>
        <taxon>Sphingomonadales</taxon>
        <taxon>Sphingomonadaceae</taxon>
        <taxon>Sphingomonas</taxon>
    </lineage>
</organism>
<dbReference type="RefSeq" id="WP_222991614.1">
    <property type="nucleotide sequence ID" value="NZ_JAINVV010000009.1"/>
</dbReference>
<gene>
    <name evidence="2" type="ORF">K7G82_19560</name>
</gene>
<evidence type="ECO:0000313" key="2">
    <source>
        <dbReference type="EMBL" id="MBY8824512.1"/>
    </source>
</evidence>
<name>A0ABS7PT50_9SPHN</name>
<dbReference type="Proteomes" id="UP000706039">
    <property type="component" value="Unassembled WGS sequence"/>
</dbReference>
<reference evidence="2 3" key="1">
    <citation type="submission" date="2021-08" db="EMBL/GenBank/DDBJ databases">
        <authorList>
            <person name="Tuo L."/>
        </authorList>
    </citation>
    <scope>NUCLEOTIDE SEQUENCE [LARGE SCALE GENOMIC DNA]</scope>
    <source>
        <strain evidence="2 3">JCM 31229</strain>
    </source>
</reference>
<evidence type="ECO:0000256" key="1">
    <source>
        <dbReference type="SAM" id="MobiDB-lite"/>
    </source>
</evidence>
<sequence length="132" mass="14665">MIAQRDAILHPEHGSRSQSGTELRHRESAAGRIARLGEDLDESRLKRRRCGKCLRRGSAVFRRVFLDFSGQQGMVRGHGRSELFMICSILAGTREESSLLHGVTLLVIPANAGIQEMLIIALYATGFPHARE</sequence>
<feature type="region of interest" description="Disordered" evidence="1">
    <location>
        <begin position="1"/>
        <end position="29"/>
    </location>
</feature>
<evidence type="ECO:0000313" key="3">
    <source>
        <dbReference type="Proteomes" id="UP000706039"/>
    </source>
</evidence>
<accession>A0ABS7PT50</accession>
<keyword evidence="3" id="KW-1185">Reference proteome</keyword>